<name>A0A919T0P4_9ACTN</name>
<evidence type="ECO:0000313" key="1">
    <source>
        <dbReference type="EMBL" id="GIM83499.1"/>
    </source>
</evidence>
<protein>
    <submittedName>
        <fullName evidence="1">Uncharacterized protein</fullName>
    </submittedName>
</protein>
<accession>A0A919T0P4</accession>
<comment type="caution">
    <text evidence="1">The sequence shown here is derived from an EMBL/GenBank/DDBJ whole genome shotgun (WGS) entry which is preliminary data.</text>
</comment>
<sequence length="251" mass="26729">MSAGAPYPTPEAPGALVTFVPSLPNPRTFGQAVPPLLDLTGREPGDDADVAAVRVARELPGAVALWRAWWLGAPEPERVFVLETADGQAVPGMRVYRTGEKPTVDVRAARNAGALLWTAAEPHPIRVAKVFDVVDDRGARFEPGHELLTGADRGQVVTWLDAGAPVFGTGSALPDVVEPSRGAVVPMTYRTDGRWLWTESVTYYVRTYGLAPDPALLTHVRAAGTALPTPDAADEHRALALLLQSAAFVQS</sequence>
<proteinExistence type="predicted"/>
<reference evidence="1" key="1">
    <citation type="submission" date="2021-03" db="EMBL/GenBank/DDBJ databases">
        <title>Whole genome shotgun sequence of Actinoplanes consettensis NBRC 14913.</title>
        <authorList>
            <person name="Komaki H."/>
            <person name="Tamura T."/>
        </authorList>
    </citation>
    <scope>NUCLEOTIDE SEQUENCE</scope>
    <source>
        <strain evidence="1">NBRC 14913</strain>
    </source>
</reference>
<organism evidence="1 2">
    <name type="scientific">Winogradskya consettensis</name>
    <dbReference type="NCBI Taxonomy" id="113560"/>
    <lineage>
        <taxon>Bacteria</taxon>
        <taxon>Bacillati</taxon>
        <taxon>Actinomycetota</taxon>
        <taxon>Actinomycetes</taxon>
        <taxon>Micromonosporales</taxon>
        <taxon>Micromonosporaceae</taxon>
        <taxon>Winogradskya</taxon>
    </lineage>
</organism>
<gene>
    <name evidence="1" type="ORF">Aco04nite_86820</name>
</gene>
<dbReference type="AlphaFoldDB" id="A0A919T0P4"/>
<keyword evidence="2" id="KW-1185">Reference proteome</keyword>
<dbReference type="Proteomes" id="UP000680865">
    <property type="component" value="Unassembled WGS sequence"/>
</dbReference>
<dbReference type="EMBL" id="BOQP01000056">
    <property type="protein sequence ID" value="GIM83499.1"/>
    <property type="molecule type" value="Genomic_DNA"/>
</dbReference>
<evidence type="ECO:0000313" key="2">
    <source>
        <dbReference type="Proteomes" id="UP000680865"/>
    </source>
</evidence>